<protein>
    <submittedName>
        <fullName evidence="2">Uncharacterized protein</fullName>
    </submittedName>
</protein>
<dbReference type="EMBL" id="CP102451">
    <property type="protein sequence ID" value="UUV99557.1"/>
    <property type="molecule type" value="Genomic_DNA"/>
</dbReference>
<evidence type="ECO:0000313" key="3">
    <source>
        <dbReference type="Proteomes" id="UP001058273"/>
    </source>
</evidence>
<keyword evidence="1" id="KW-0472">Membrane</keyword>
<feature type="transmembrane region" description="Helical" evidence="1">
    <location>
        <begin position="38"/>
        <end position="59"/>
    </location>
</feature>
<evidence type="ECO:0000256" key="1">
    <source>
        <dbReference type="SAM" id="Phobius"/>
    </source>
</evidence>
<proteinExistence type="predicted"/>
<feature type="transmembrane region" description="Helical" evidence="1">
    <location>
        <begin position="65"/>
        <end position="83"/>
    </location>
</feature>
<name>A0ABY5P0W2_9ENTE</name>
<sequence>MFPKKETYKNIELLDFLKINSQNYTDEFELIYQHKKTYFYLSLIFFIPVSLILTMFVMVEFPVPWWSAPIFLIFFSIMGFFFISMPIYQSFIKECQEAEKYVGQRIDEHLSELAKQEFFSKDAKVKRLLNQEFELIALTSATRDDLNIILENQSLTTATCPIINKNNPEYKQSKRIFYEKRPLNPVIMVKLNLINRTTKKLSKQIILPIEFELVRGLVSEQIIFFEKENYLVNPSIHIDADNFKFLYVPNREDFLRREHPPLYIE</sequence>
<accession>A0ABY5P0W2</accession>
<keyword evidence="3" id="KW-1185">Reference proteome</keyword>
<gene>
    <name evidence="2" type="ORF">G314FT_17180</name>
</gene>
<organism evidence="2 3">
    <name type="scientific">Vagococcus luciliae</name>
    <dbReference type="NCBI Taxonomy" id="2920380"/>
    <lineage>
        <taxon>Bacteria</taxon>
        <taxon>Bacillati</taxon>
        <taxon>Bacillota</taxon>
        <taxon>Bacilli</taxon>
        <taxon>Lactobacillales</taxon>
        <taxon>Enterococcaceae</taxon>
        <taxon>Vagococcus</taxon>
    </lineage>
</organism>
<dbReference type="RefSeq" id="WP_257700595.1">
    <property type="nucleotide sequence ID" value="NZ_CP102451.1"/>
</dbReference>
<dbReference type="Proteomes" id="UP001058273">
    <property type="component" value="Chromosome"/>
</dbReference>
<reference evidence="2" key="1">
    <citation type="submission" date="2022-08" db="EMBL/GenBank/DDBJ databases">
        <title>Genome sequence of Vagococcus luciliae DSM 112651.</title>
        <authorList>
            <person name="Juan G."/>
            <person name="Anja P."/>
            <person name="Rolf D."/>
            <person name="Kampfer P."/>
            <person name="Vilcinskas A."/>
        </authorList>
    </citation>
    <scope>NUCLEOTIDE SEQUENCE</scope>
    <source>
        <strain evidence="2">G314FT</strain>
    </source>
</reference>
<reference evidence="2" key="2">
    <citation type="submission" date="2022-08" db="EMBL/GenBank/DDBJ databases">
        <authorList>
            <person name="Poehlein A."/>
            <person name="Guzman J."/>
            <person name="Daniel R."/>
            <person name="Vilcinskas A."/>
        </authorList>
    </citation>
    <scope>NUCLEOTIDE SEQUENCE</scope>
    <source>
        <strain evidence="2">G314FT</strain>
    </source>
</reference>
<keyword evidence="1" id="KW-1133">Transmembrane helix</keyword>
<evidence type="ECO:0000313" key="2">
    <source>
        <dbReference type="EMBL" id="UUV99557.1"/>
    </source>
</evidence>
<keyword evidence="1" id="KW-0812">Transmembrane</keyword>